<evidence type="ECO:0000256" key="1">
    <source>
        <dbReference type="ARBA" id="ARBA00009834"/>
    </source>
</evidence>
<comment type="caution">
    <text evidence="2">The sequence shown here is derived from an EMBL/GenBank/DDBJ whole genome shotgun (WGS) entry which is preliminary data.</text>
</comment>
<evidence type="ECO:0000313" key="2">
    <source>
        <dbReference type="EMBL" id="GMM35577.1"/>
    </source>
</evidence>
<dbReference type="PANTHER" id="PTHR12806:SF0">
    <property type="entry name" value="VACUOLAR-SORTING PROTEIN SNF8"/>
    <property type="match status" value="1"/>
</dbReference>
<reference evidence="2 3" key="1">
    <citation type="journal article" date="2023" name="Elife">
        <title>Identification of key yeast species and microbe-microbe interactions impacting larval growth of Drosophila in the wild.</title>
        <authorList>
            <person name="Mure A."/>
            <person name="Sugiura Y."/>
            <person name="Maeda R."/>
            <person name="Honda K."/>
            <person name="Sakurai N."/>
            <person name="Takahashi Y."/>
            <person name="Watada M."/>
            <person name="Katoh T."/>
            <person name="Gotoh A."/>
            <person name="Gotoh Y."/>
            <person name="Taniguchi I."/>
            <person name="Nakamura K."/>
            <person name="Hayashi T."/>
            <person name="Katayama T."/>
            <person name="Uemura T."/>
            <person name="Hattori Y."/>
        </authorList>
    </citation>
    <scope>NUCLEOTIDE SEQUENCE [LARGE SCALE GENOMIC DNA]</scope>
    <source>
        <strain evidence="2 3">SC-9</strain>
    </source>
</reference>
<dbReference type="InterPro" id="IPR036388">
    <property type="entry name" value="WH-like_DNA-bd_sf"/>
</dbReference>
<evidence type="ECO:0000313" key="3">
    <source>
        <dbReference type="Proteomes" id="UP001360560"/>
    </source>
</evidence>
<dbReference type="Gene3D" id="6.10.140.180">
    <property type="match status" value="1"/>
</dbReference>
<dbReference type="EMBL" id="BTFZ01000010">
    <property type="protein sequence ID" value="GMM35577.1"/>
    <property type="molecule type" value="Genomic_DNA"/>
</dbReference>
<dbReference type="InterPro" id="IPR036390">
    <property type="entry name" value="WH_DNA-bd_sf"/>
</dbReference>
<dbReference type="GO" id="GO:0043328">
    <property type="term" value="P:protein transport to vacuole involved in ubiquitin-dependent protein catabolic process via the multivesicular body sorting pathway"/>
    <property type="evidence" value="ECO:0007669"/>
    <property type="project" value="TreeGrafter"/>
</dbReference>
<dbReference type="InterPro" id="IPR040608">
    <property type="entry name" value="Snf8/Vps36"/>
</dbReference>
<dbReference type="Gene3D" id="1.10.10.10">
    <property type="entry name" value="Winged helix-like DNA-binding domain superfamily/Winged helix DNA-binding domain"/>
    <property type="match status" value="2"/>
</dbReference>
<protein>
    <submittedName>
        <fullName evidence="2">ESCRT-II subunit protein</fullName>
    </submittedName>
</protein>
<sequence length="263" mass="29690">MSKKIGLSSFTNSESALKQYQQLGKSLADQQHEKLSIQLSVFQQALANFAKNHPEEIKSNENLRKEFTSLCFSVGVDPLAASLSKKSASKNKNASLWSKLLGDDNDEFYNELAVKIIELCKKLEDVNGGIVAVDELLKIMTNPDSPNSIVDLTESDIEKSVELLSTLDPNFKVITVGDQNKKFIRSVSKELNNYETKVFEICEIMGYATVGILVDNYRWSSYHSKDVLEEMVSFGFLWVDVDPVYGEVHYWDPSWINKLERGT</sequence>
<dbReference type="GeneID" id="90073556"/>
<dbReference type="Proteomes" id="UP001360560">
    <property type="component" value="Unassembled WGS sequence"/>
</dbReference>
<dbReference type="AlphaFoldDB" id="A0AAV5QLC4"/>
<gene>
    <name evidence="2" type="ORF">DASC09_029020</name>
</gene>
<dbReference type="SUPFAM" id="SSF46785">
    <property type="entry name" value="Winged helix' DNA-binding domain"/>
    <property type="match status" value="2"/>
</dbReference>
<proteinExistence type="inferred from homology"/>
<organism evidence="2 3">
    <name type="scientific">Saccharomycopsis crataegensis</name>
    <dbReference type="NCBI Taxonomy" id="43959"/>
    <lineage>
        <taxon>Eukaryota</taxon>
        <taxon>Fungi</taxon>
        <taxon>Dikarya</taxon>
        <taxon>Ascomycota</taxon>
        <taxon>Saccharomycotina</taxon>
        <taxon>Saccharomycetes</taxon>
        <taxon>Saccharomycopsidaceae</taxon>
        <taxon>Saccharomycopsis</taxon>
    </lineage>
</organism>
<accession>A0AAV5QLC4</accession>
<dbReference type="Pfam" id="PF04157">
    <property type="entry name" value="EAP30"/>
    <property type="match status" value="1"/>
</dbReference>
<name>A0AAV5QLC4_9ASCO</name>
<dbReference type="PANTHER" id="PTHR12806">
    <property type="entry name" value="EAP30 SUBUNIT OF ELL COMPLEX"/>
    <property type="match status" value="1"/>
</dbReference>
<keyword evidence="3" id="KW-1185">Reference proteome</keyword>
<dbReference type="RefSeq" id="XP_064852577.1">
    <property type="nucleotide sequence ID" value="XM_064996505.1"/>
</dbReference>
<dbReference type="InterPro" id="IPR016689">
    <property type="entry name" value="ESCRT-2_cplx_Snf8"/>
</dbReference>
<comment type="similarity">
    <text evidence="1">Belongs to the SNF8 family.</text>
</comment>
<dbReference type="GO" id="GO:0000814">
    <property type="term" value="C:ESCRT II complex"/>
    <property type="evidence" value="ECO:0007669"/>
    <property type="project" value="InterPro"/>
</dbReference>